<dbReference type="RefSeq" id="WP_162450871.1">
    <property type="nucleotide sequence ID" value="NZ_WLZY01000004.1"/>
</dbReference>
<reference evidence="2 3" key="1">
    <citation type="submission" date="2019-11" db="EMBL/GenBank/DDBJ databases">
        <authorList>
            <person name="Li X.-J."/>
            <person name="Feng X.-M."/>
        </authorList>
    </citation>
    <scope>NUCLEOTIDE SEQUENCE [LARGE SCALE GENOMIC DNA]</scope>
    <source>
        <strain evidence="2 3">XMNu-373</strain>
    </source>
</reference>
<evidence type="ECO:0000256" key="1">
    <source>
        <dbReference type="SAM" id="MobiDB-lite"/>
    </source>
</evidence>
<comment type="caution">
    <text evidence="2">The sequence shown here is derived from an EMBL/GenBank/DDBJ whole genome shotgun (WGS) entry which is preliminary data.</text>
</comment>
<dbReference type="Proteomes" id="UP000460435">
    <property type="component" value="Unassembled WGS sequence"/>
</dbReference>
<protein>
    <submittedName>
        <fullName evidence="2">Uncharacterized protein</fullName>
    </submittedName>
</protein>
<organism evidence="2 3">
    <name type="scientific">Phytoactinopolyspora mesophila</name>
    <dbReference type="NCBI Taxonomy" id="2650750"/>
    <lineage>
        <taxon>Bacteria</taxon>
        <taxon>Bacillati</taxon>
        <taxon>Actinomycetota</taxon>
        <taxon>Actinomycetes</taxon>
        <taxon>Jiangellales</taxon>
        <taxon>Jiangellaceae</taxon>
        <taxon>Phytoactinopolyspora</taxon>
    </lineage>
</organism>
<evidence type="ECO:0000313" key="3">
    <source>
        <dbReference type="Proteomes" id="UP000460435"/>
    </source>
</evidence>
<accession>A0A7K3M4F7</accession>
<dbReference type="AlphaFoldDB" id="A0A7K3M4F7"/>
<sequence length="88" mass="9715">MSDLQDDTYERPAFSDALVTVTRRGKLMPARRGGVLELETDEERVELLGPFASSARVGDEVEVVGIPAPEPHDRPSEPGMLVREVRVL</sequence>
<proteinExistence type="predicted"/>
<evidence type="ECO:0000313" key="2">
    <source>
        <dbReference type="EMBL" id="NDL58194.1"/>
    </source>
</evidence>
<dbReference type="EMBL" id="WLZY01000004">
    <property type="protein sequence ID" value="NDL58194.1"/>
    <property type="molecule type" value="Genomic_DNA"/>
</dbReference>
<name>A0A7K3M4F7_9ACTN</name>
<feature type="region of interest" description="Disordered" evidence="1">
    <location>
        <begin position="66"/>
        <end position="88"/>
    </location>
</feature>
<gene>
    <name evidence="2" type="ORF">F7O44_14040</name>
</gene>
<keyword evidence="3" id="KW-1185">Reference proteome</keyword>